<keyword evidence="4" id="KW-1185">Reference proteome</keyword>
<evidence type="ECO:0000256" key="1">
    <source>
        <dbReference type="SAM" id="MobiDB-lite"/>
    </source>
</evidence>
<dbReference type="EMBL" id="JAZHPZ010000019">
    <property type="protein sequence ID" value="MEF2968809.1"/>
    <property type="molecule type" value="Genomic_DNA"/>
</dbReference>
<evidence type="ECO:0000313" key="3">
    <source>
        <dbReference type="EMBL" id="MEF2968809.1"/>
    </source>
</evidence>
<comment type="caution">
    <text evidence="2">The sequence shown here is derived from an EMBL/GenBank/DDBJ whole genome shotgun (WGS) entry which is preliminary data.</text>
</comment>
<sequence>MAANKDAAIPQGNTPELRDVGELKQLLNVPESTYQGVAASENWKPGRQVTQAEFEKAVDRFNGSPISGKKVRKNA</sequence>
<protein>
    <submittedName>
        <fullName evidence="2">Uncharacterized protein</fullName>
    </submittedName>
</protein>
<organism evidence="2 4">
    <name type="scientific">Paenibacillus haidiansis</name>
    <dbReference type="NCBI Taxonomy" id="1574488"/>
    <lineage>
        <taxon>Bacteria</taxon>
        <taxon>Bacillati</taxon>
        <taxon>Bacillota</taxon>
        <taxon>Bacilli</taxon>
        <taxon>Bacillales</taxon>
        <taxon>Paenibacillaceae</taxon>
        <taxon>Paenibacillus</taxon>
    </lineage>
</organism>
<dbReference type="RefSeq" id="WP_331848539.1">
    <property type="nucleotide sequence ID" value="NZ_JAZHPZ010000014.1"/>
</dbReference>
<evidence type="ECO:0000313" key="4">
    <source>
        <dbReference type="Proteomes" id="UP001306950"/>
    </source>
</evidence>
<reference evidence="2 4" key="1">
    <citation type="submission" date="2024-02" db="EMBL/GenBank/DDBJ databases">
        <title>A nitrogen-fixing paenibacillus bacterium.</title>
        <authorList>
            <person name="Zhang W.L."/>
            <person name="Chen S.F."/>
        </authorList>
    </citation>
    <scope>NUCLEOTIDE SEQUENCE [LARGE SCALE GENOMIC DNA]</scope>
    <source>
        <strain evidence="2 4">M1</strain>
    </source>
</reference>
<gene>
    <name evidence="2" type="ORF">V3851_21205</name>
    <name evidence="3" type="ORF">V3851_23725</name>
</gene>
<dbReference type="Proteomes" id="UP001306950">
    <property type="component" value="Unassembled WGS sequence"/>
</dbReference>
<proteinExistence type="predicted"/>
<feature type="region of interest" description="Disordered" evidence="1">
    <location>
        <begin position="1"/>
        <end position="20"/>
    </location>
</feature>
<accession>A0ABU7VYP0</accession>
<dbReference type="EMBL" id="JAZHPZ010000014">
    <property type="protein sequence ID" value="MEF2968356.1"/>
    <property type="molecule type" value="Genomic_DNA"/>
</dbReference>
<evidence type="ECO:0000313" key="2">
    <source>
        <dbReference type="EMBL" id="MEF2968356.1"/>
    </source>
</evidence>
<name>A0ABU7VYP0_9BACL</name>